<protein>
    <submittedName>
        <fullName evidence="3">MT-A70-domain-containing protein</fullName>
    </submittedName>
</protein>
<dbReference type="EMBL" id="KZ678129">
    <property type="protein sequence ID" value="PSN72731.1"/>
    <property type="molecule type" value="Genomic_DNA"/>
</dbReference>
<dbReference type="GO" id="GO:0032259">
    <property type="term" value="P:methylation"/>
    <property type="evidence" value="ECO:0007669"/>
    <property type="project" value="InterPro"/>
</dbReference>
<dbReference type="PROSITE" id="PS51143">
    <property type="entry name" value="MT_A70"/>
    <property type="match status" value="1"/>
</dbReference>
<evidence type="ECO:0000256" key="1">
    <source>
        <dbReference type="PROSITE-ProRule" id="PRU00489"/>
    </source>
</evidence>
<dbReference type="SUPFAM" id="SSF53335">
    <property type="entry name" value="S-adenosyl-L-methionine-dependent methyltransferases"/>
    <property type="match status" value="1"/>
</dbReference>
<comment type="similarity">
    <text evidence="1">Belongs to the MT-A70-like family.</text>
</comment>
<dbReference type="Pfam" id="PF05063">
    <property type="entry name" value="MT-A70"/>
    <property type="match status" value="1"/>
</dbReference>
<dbReference type="STRING" id="1448308.A0A2T2P4X8"/>
<proteinExistence type="inferred from homology"/>
<evidence type="ECO:0000313" key="3">
    <source>
        <dbReference type="EMBL" id="PSN72731.1"/>
    </source>
</evidence>
<dbReference type="GO" id="GO:0005634">
    <property type="term" value="C:nucleus"/>
    <property type="evidence" value="ECO:0007669"/>
    <property type="project" value="TreeGrafter"/>
</dbReference>
<dbReference type="AlphaFoldDB" id="A0A2T2P4X8"/>
<dbReference type="Proteomes" id="UP000240883">
    <property type="component" value="Unassembled WGS sequence"/>
</dbReference>
<evidence type="ECO:0000256" key="2">
    <source>
        <dbReference type="SAM" id="MobiDB-lite"/>
    </source>
</evidence>
<dbReference type="InterPro" id="IPR029063">
    <property type="entry name" value="SAM-dependent_MTases_sf"/>
</dbReference>
<dbReference type="GO" id="GO:0003676">
    <property type="term" value="F:nucleic acid binding"/>
    <property type="evidence" value="ECO:0007669"/>
    <property type="project" value="InterPro"/>
</dbReference>
<evidence type="ECO:0000313" key="4">
    <source>
        <dbReference type="Proteomes" id="UP000240883"/>
    </source>
</evidence>
<accession>A0A2T2P4X8</accession>
<keyword evidence="4" id="KW-1185">Reference proteome</keyword>
<reference evidence="3 4" key="1">
    <citation type="journal article" date="2018" name="Front. Microbiol.">
        <title>Genome-Wide Analysis of Corynespora cassiicola Leaf Fall Disease Putative Effectors.</title>
        <authorList>
            <person name="Lopez D."/>
            <person name="Ribeiro S."/>
            <person name="Label P."/>
            <person name="Fumanal B."/>
            <person name="Venisse J.S."/>
            <person name="Kohler A."/>
            <person name="de Oliveira R.R."/>
            <person name="Labutti K."/>
            <person name="Lipzen A."/>
            <person name="Lail K."/>
            <person name="Bauer D."/>
            <person name="Ohm R.A."/>
            <person name="Barry K.W."/>
            <person name="Spatafora J."/>
            <person name="Grigoriev I.V."/>
            <person name="Martin F.M."/>
            <person name="Pujade-Renaud V."/>
        </authorList>
    </citation>
    <scope>NUCLEOTIDE SEQUENCE [LARGE SCALE GENOMIC DNA]</scope>
    <source>
        <strain evidence="3 4">Philippines</strain>
    </source>
</reference>
<name>A0A2T2P4X8_CORCC</name>
<dbReference type="InterPro" id="IPR007757">
    <property type="entry name" value="MT-A70-like"/>
</dbReference>
<dbReference type="PANTHER" id="PTHR12829">
    <property type="entry name" value="N6-ADENOSINE-METHYLTRANSFERASE"/>
    <property type="match status" value="1"/>
</dbReference>
<organism evidence="3 4">
    <name type="scientific">Corynespora cassiicola Philippines</name>
    <dbReference type="NCBI Taxonomy" id="1448308"/>
    <lineage>
        <taxon>Eukaryota</taxon>
        <taxon>Fungi</taxon>
        <taxon>Dikarya</taxon>
        <taxon>Ascomycota</taxon>
        <taxon>Pezizomycotina</taxon>
        <taxon>Dothideomycetes</taxon>
        <taxon>Pleosporomycetidae</taxon>
        <taxon>Pleosporales</taxon>
        <taxon>Corynesporascaceae</taxon>
        <taxon>Corynespora</taxon>
    </lineage>
</organism>
<dbReference type="InterPro" id="IPR002052">
    <property type="entry name" value="DNA_methylase_N6_adenine_CS"/>
</dbReference>
<dbReference type="PROSITE" id="PS00092">
    <property type="entry name" value="N6_MTASE"/>
    <property type="match status" value="1"/>
</dbReference>
<dbReference type="OrthoDB" id="61116at2759"/>
<dbReference type="PANTHER" id="PTHR12829:SF4">
    <property type="entry name" value="N(6)-ADENINE-SPECIFIC METHYLTRANSFERASE METTL4"/>
    <property type="match status" value="1"/>
</dbReference>
<feature type="region of interest" description="Disordered" evidence="2">
    <location>
        <begin position="109"/>
        <end position="130"/>
    </location>
</feature>
<sequence>MSIDEDGPHGIPRTSILYQNPQRDVILIDIPTSIAVAQGNSGHLLSTKPLEAPIPLVTGREPKTPKAQAHTAQQVAGVDKHAEYKIDIQQALHEIRNHVSKWCLPRNLPAQGPQLRSTGQAQENRDDGMDIDDPDTELWERLHEWSAVPESKGPVNDNTFDFQQMMASLGATSEFDATSGGAMAQRWLMSYQPARDVHGRKDDSRGSSNKPWMSYFHNPEEHAVDLSVFGNASDSGHKVPKYSFRIPPQASFFLYDANHPNAFRTRFRQVTDDYNLPRHFDLVVMDPPWPNRSAKRKGAYEDKGGMPHIKRMLLRMNIDSYFEQNALVGIWITNKEALRHHVLGPGGLFEKWNIQLIEEWIWVKTTTKGDPMFEIENPLRKPYEVFLLGRAAPNTWTRMGPAPFIKKRVIAAVPDVHSRKPCLKELLEPYMPDVYDYTALEVFSRYLVTGWTSWGNEVIKFNWDKYWTPDDVEQARGDSMM</sequence>
<gene>
    <name evidence="3" type="ORF">BS50DRAFT_582370</name>
</gene>
<dbReference type="GO" id="GO:0008168">
    <property type="term" value="F:methyltransferase activity"/>
    <property type="evidence" value="ECO:0007669"/>
    <property type="project" value="InterPro"/>
</dbReference>